<dbReference type="Ensembl" id="ENSNFUT00015000297.1">
    <property type="protein sequence ID" value="ENSNFUP00015000246.1"/>
    <property type="gene ID" value="ENSNFUG00015000215.1"/>
</dbReference>
<feature type="compositionally biased region" description="Polar residues" evidence="1">
    <location>
        <begin position="628"/>
        <end position="640"/>
    </location>
</feature>
<evidence type="ECO:0000259" key="2">
    <source>
        <dbReference type="PROSITE" id="PS00028"/>
    </source>
</evidence>
<feature type="compositionally biased region" description="Polar residues" evidence="1">
    <location>
        <begin position="744"/>
        <end position="753"/>
    </location>
</feature>
<proteinExistence type="predicted"/>
<feature type="domain" description="C2H2-type" evidence="2">
    <location>
        <begin position="375"/>
        <end position="397"/>
    </location>
</feature>
<feature type="compositionally biased region" description="Basic and acidic residues" evidence="1">
    <location>
        <begin position="1032"/>
        <end position="1050"/>
    </location>
</feature>
<feature type="region of interest" description="Disordered" evidence="1">
    <location>
        <begin position="914"/>
        <end position="998"/>
    </location>
</feature>
<feature type="region of interest" description="Disordered" evidence="1">
    <location>
        <begin position="86"/>
        <end position="171"/>
    </location>
</feature>
<feature type="compositionally biased region" description="Basic residues" evidence="1">
    <location>
        <begin position="500"/>
        <end position="514"/>
    </location>
</feature>
<feature type="compositionally biased region" description="Basic and acidic residues" evidence="1">
    <location>
        <begin position="960"/>
        <end position="983"/>
    </location>
</feature>
<feature type="compositionally biased region" description="Polar residues" evidence="1">
    <location>
        <begin position="103"/>
        <end position="119"/>
    </location>
</feature>
<feature type="compositionally biased region" description="Polar residues" evidence="1">
    <location>
        <begin position="443"/>
        <end position="456"/>
    </location>
</feature>
<reference evidence="3" key="2">
    <citation type="submission" date="2025-08" db="UniProtKB">
        <authorList>
            <consortium name="Ensembl"/>
        </authorList>
    </citation>
    <scope>IDENTIFICATION</scope>
</reference>
<dbReference type="GeneTree" id="ENSGT01140000282746"/>
<dbReference type="PROSITE" id="PS00028">
    <property type="entry name" value="ZINC_FINGER_C2H2_1"/>
    <property type="match status" value="1"/>
</dbReference>
<keyword evidence="4" id="KW-1185">Reference proteome</keyword>
<reference evidence="3" key="3">
    <citation type="submission" date="2025-09" db="UniProtKB">
        <authorList>
            <consortium name="Ensembl"/>
        </authorList>
    </citation>
    <scope>IDENTIFICATION</scope>
</reference>
<name>A0A8C6K3I3_NOTFU</name>
<dbReference type="Proteomes" id="UP000694548">
    <property type="component" value="Chromosome sgr04"/>
</dbReference>
<feature type="compositionally biased region" description="Polar residues" evidence="1">
    <location>
        <begin position="716"/>
        <end position="729"/>
    </location>
</feature>
<evidence type="ECO:0000256" key="1">
    <source>
        <dbReference type="SAM" id="MobiDB-lite"/>
    </source>
</evidence>
<feature type="region of interest" description="Disordered" evidence="1">
    <location>
        <begin position="242"/>
        <end position="265"/>
    </location>
</feature>
<gene>
    <name evidence="3" type="primary">LOC107376905</name>
</gene>
<organism evidence="3 4">
    <name type="scientific">Nothobranchius furzeri</name>
    <name type="common">Turquoise killifish</name>
    <dbReference type="NCBI Taxonomy" id="105023"/>
    <lineage>
        <taxon>Eukaryota</taxon>
        <taxon>Metazoa</taxon>
        <taxon>Chordata</taxon>
        <taxon>Craniata</taxon>
        <taxon>Vertebrata</taxon>
        <taxon>Euteleostomi</taxon>
        <taxon>Actinopterygii</taxon>
        <taxon>Neopterygii</taxon>
        <taxon>Teleostei</taxon>
        <taxon>Neoteleostei</taxon>
        <taxon>Acanthomorphata</taxon>
        <taxon>Ovalentaria</taxon>
        <taxon>Atherinomorphae</taxon>
        <taxon>Cyprinodontiformes</taxon>
        <taxon>Nothobranchiidae</taxon>
        <taxon>Nothobranchius</taxon>
    </lineage>
</organism>
<reference evidence="3" key="1">
    <citation type="submission" date="2014-08" db="EMBL/GenBank/DDBJ databases">
        <authorList>
            <person name="Senf B."/>
            <person name="Petzold A."/>
            <person name="Downie B.R."/>
            <person name="Koch P."/>
            <person name="Platzer M."/>
        </authorList>
    </citation>
    <scope>NUCLEOTIDE SEQUENCE [LARGE SCALE GENOMIC DNA]</scope>
    <source>
        <strain evidence="3">GRZ</strain>
    </source>
</reference>
<feature type="compositionally biased region" description="Polar residues" evidence="1">
    <location>
        <begin position="1"/>
        <end position="13"/>
    </location>
</feature>
<protein>
    <submittedName>
        <fullName evidence="3">Uncharacterized LOC107376905</fullName>
    </submittedName>
</protein>
<feature type="region of interest" description="Disordered" evidence="1">
    <location>
        <begin position="288"/>
        <end position="365"/>
    </location>
</feature>
<feature type="region of interest" description="Disordered" evidence="1">
    <location>
        <begin position="1011"/>
        <end position="1161"/>
    </location>
</feature>
<dbReference type="AlphaFoldDB" id="A0A8C6K3I3"/>
<feature type="compositionally biased region" description="Polar residues" evidence="1">
    <location>
        <begin position="126"/>
        <end position="152"/>
    </location>
</feature>
<feature type="region of interest" description="Disordered" evidence="1">
    <location>
        <begin position="676"/>
        <end position="772"/>
    </location>
</feature>
<dbReference type="InterPro" id="IPR013087">
    <property type="entry name" value="Znf_C2H2_type"/>
</dbReference>
<feature type="compositionally biased region" description="Polar residues" evidence="1">
    <location>
        <begin position="311"/>
        <end position="325"/>
    </location>
</feature>
<sequence>MSHHYSPQIQSHPSVKDHRSLPGFVPTFSLSSSGSSTFTNFSSTAISPQLTPPASFWPEQKAALLDKNIERSVDVPAWRNKEMGHQPFGVDTYSTDPHRDEVPTSSTGRISQPGASTFQGLKHSGVGSSSKDWSLMRNTNGDTSRHFSSSGASGFDESRVSCSEQTDDAPFIPEWSENSVSALPPETSPPRYSAESAADILMAFGLVKEDLLELDSYPKDELTPENLPLILHQISIKKRKRAAGVSSELHRSTSMSSKTSLDSKETVIHQNKMPKSILKKRKVMDFGASGIPSKDEIEKTSEDRCGRGDASLSNNQRPSGCSQEVRSAVDEENRVQYGENQQNRDQKGPVSKGLPPSSMVNDYTSSTPRVFPHTCSLCNKECVHMQEWFSHQNTSFHQESRRLLQKQFPEWDGEERPSISGKTKALPSTSQILQRCDQKTSCDGHSQPCSPLNSRSSEVKMDNSAGSFWSSIVHHQSNPSHSYPHDKGSFRCSEGQVQKSRSRSRSNSPCHHHGSKDSRDRSVSPHRETQLVYERFTHSEQVHDVQCIPGLGEDPVTSQSALPFESSPPRFTAESAENLLLSFGLVKEDLAGLASYPENEITPDSLPYFLRQIRIQKQKIDGRVGNSHKASSNKSVDLQNNLNVNKNPAKMKKKTKNKKTTDILGGSNLVHCRVSGVPVGGKNEKTSKPSGGERGVLQVDNEKFVGCSKESVPKNVKTNDSDSVTNLSSKKGPFKQSGAGHLLTSETNQSCTKRPNCPASKNSNHEQSKTQEKGIIAGKEKGNQQTAKHGQLQQTQPGFKTDKDLQHQFASTHRAPFCPRPTFNDVDQMPLSPSNLYLDKLSRFLPLLCQMNDYAAITPKVFPYTCSICNTEGSHNMADWFSHQMSSFHLERCKGLRQQYPLWDGQVRKLCRSRSRSLTRSKSRSRSRSRTRSRSPHSFRDTHGSQSRSWSPFYHPSTSRSKERQSPFHRRDDEWSSLRRRSFEQNISPTQSHERPTLQRLSHETIFHRQIHSSAEVEQTPDKKPSPHGSKKTPDENPSPHRSKETPDKKRGSHRSKKTPDISPNPHRSKETPDKKRGSHRSKKTPDISPNPHRSKETPDKKRGSHRSKKTPDISPNPHRSKETPDKSPNPHRSKKTPDKSPNPHRSKKTPDKKPSSHRSK</sequence>
<dbReference type="GeneID" id="107376905"/>
<feature type="region of interest" description="Disordered" evidence="1">
    <location>
        <begin position="476"/>
        <end position="527"/>
    </location>
</feature>
<feature type="region of interest" description="Disordered" evidence="1">
    <location>
        <begin position="620"/>
        <end position="640"/>
    </location>
</feature>
<dbReference type="KEGG" id="nfu:107376905"/>
<evidence type="ECO:0000313" key="4">
    <source>
        <dbReference type="Proteomes" id="UP000694548"/>
    </source>
</evidence>
<feature type="region of interest" description="Disordered" evidence="1">
    <location>
        <begin position="1"/>
        <end position="20"/>
    </location>
</feature>
<feature type="compositionally biased region" description="Basic and acidic residues" evidence="1">
    <location>
        <begin position="763"/>
        <end position="772"/>
    </location>
</feature>
<feature type="compositionally biased region" description="Basic and acidic residues" evidence="1">
    <location>
        <begin position="293"/>
        <end position="307"/>
    </location>
</feature>
<evidence type="ECO:0000313" key="3">
    <source>
        <dbReference type="Ensembl" id="ENSNFUP00015000246.1"/>
    </source>
</evidence>
<dbReference type="OrthoDB" id="10072641at2759"/>
<feature type="region of interest" description="Disordered" evidence="1">
    <location>
        <begin position="410"/>
        <end position="458"/>
    </location>
</feature>
<feature type="compositionally biased region" description="Polar residues" evidence="1">
    <location>
        <begin position="426"/>
        <end position="435"/>
    </location>
</feature>
<feature type="compositionally biased region" description="Basic residues" evidence="1">
    <location>
        <begin position="914"/>
        <end position="937"/>
    </location>
</feature>
<accession>A0A8C6K3I3</accession>
<feature type="compositionally biased region" description="Basic and acidic residues" evidence="1">
    <location>
        <begin position="515"/>
        <end position="527"/>
    </location>
</feature>